<dbReference type="SUPFAM" id="SSF54001">
    <property type="entry name" value="Cysteine proteinases"/>
    <property type="match status" value="1"/>
</dbReference>
<evidence type="ECO:0000313" key="8">
    <source>
        <dbReference type="EMBL" id="CAE0729400.1"/>
    </source>
</evidence>
<dbReference type="InterPro" id="IPR025661">
    <property type="entry name" value="Pept_asp_AS"/>
</dbReference>
<feature type="compositionally biased region" description="Basic and acidic residues" evidence="4">
    <location>
        <begin position="18"/>
        <end position="28"/>
    </location>
</feature>
<dbReference type="InterPro" id="IPR000668">
    <property type="entry name" value="Peptidase_C1A_C"/>
</dbReference>
<dbReference type="InterPro" id="IPR000169">
    <property type="entry name" value="Pept_cys_AS"/>
</dbReference>
<evidence type="ECO:0000259" key="7">
    <source>
        <dbReference type="SMART" id="SM00848"/>
    </source>
</evidence>
<sequence>MHSMDIPSESQRTPLLARPERSRNETTKTRRPVSISSLVVTIVVLGLVLSGLNSRVTNSSSSSSTNKKNNEDEDEDDNFVSGNPSNRYEKVGWNGSDNDDGNDDEMTFEAFLRRFDKSYDHYYYEYSRRSTIFSDNLETIRAHNNAIQSNGKRKHNWTMGVNHFADVLPDEIPRGFDKSSLHGSRAHEAFSDTTSHLFSTLSSLPTDRIGTPDATSTSGRRNLRSADWPESIDWRARSPSVITPVKDQGLCGSCWAFAAASVLESHLAIATGKLLSLSPQELVSCAPNYNHCGGDGGCSGSTAELAYDYVAEHGLVTEWAAGYTSYYGKSRHCHLQEDHDGYFMDAKASVDGFSSLPTNSYDSLMYAVGNIGPVVLSVAASNWTFYSGGVLDDSDMTSHYDINHAVVLEGYGTDEETGEDYWLVRNSWGVEWGENGYIRLKRTDPSTLRARDPLSVSSGFCKMDITPFHGVACPGAFYNETINDQLVCGTSGILYANVIPVGAHLFQPSTMA</sequence>
<dbReference type="AlphaFoldDB" id="A0A7S4AWY2"/>
<dbReference type="GO" id="GO:0008234">
    <property type="term" value="F:cysteine-type peptidase activity"/>
    <property type="evidence" value="ECO:0007669"/>
    <property type="project" value="InterPro"/>
</dbReference>
<comment type="similarity">
    <text evidence="1">Belongs to the peptidase C1 family.</text>
</comment>
<protein>
    <recommendedName>
        <fullName evidence="9">Peptidase C1A papain C-terminal domain-containing protein</fullName>
    </recommendedName>
</protein>
<name>A0A7S4AWY2_9STRA</name>
<dbReference type="EMBL" id="HBIX01033997">
    <property type="protein sequence ID" value="CAE0729400.1"/>
    <property type="molecule type" value="Transcribed_RNA"/>
</dbReference>
<evidence type="ECO:0000256" key="5">
    <source>
        <dbReference type="SAM" id="Phobius"/>
    </source>
</evidence>
<dbReference type="CDD" id="cd02248">
    <property type="entry name" value="Peptidase_C1A"/>
    <property type="match status" value="1"/>
</dbReference>
<dbReference type="InterPro" id="IPR013128">
    <property type="entry name" value="Peptidase_C1A"/>
</dbReference>
<evidence type="ECO:0008006" key="9">
    <source>
        <dbReference type="Google" id="ProtNLM"/>
    </source>
</evidence>
<evidence type="ECO:0000256" key="1">
    <source>
        <dbReference type="ARBA" id="ARBA00008455"/>
    </source>
</evidence>
<dbReference type="GO" id="GO:0006508">
    <property type="term" value="P:proteolysis"/>
    <property type="evidence" value="ECO:0007669"/>
    <property type="project" value="InterPro"/>
</dbReference>
<evidence type="ECO:0000259" key="6">
    <source>
        <dbReference type="SMART" id="SM00645"/>
    </source>
</evidence>
<proteinExistence type="inferred from homology"/>
<feature type="region of interest" description="Disordered" evidence="4">
    <location>
        <begin position="54"/>
        <end position="102"/>
    </location>
</feature>
<feature type="region of interest" description="Disordered" evidence="4">
    <location>
        <begin position="1"/>
        <end position="31"/>
    </location>
</feature>
<keyword evidence="2" id="KW-0865">Zymogen</keyword>
<dbReference type="PROSITE" id="PS00640">
    <property type="entry name" value="THIOL_PROTEASE_ASN"/>
    <property type="match status" value="1"/>
</dbReference>
<feature type="compositionally biased region" description="Low complexity" evidence="4">
    <location>
        <begin position="54"/>
        <end position="67"/>
    </location>
</feature>
<dbReference type="PRINTS" id="PR00705">
    <property type="entry name" value="PAPAIN"/>
</dbReference>
<keyword evidence="5" id="KW-0472">Membrane</keyword>
<dbReference type="PROSITE" id="PS00139">
    <property type="entry name" value="THIOL_PROTEASE_CYS"/>
    <property type="match status" value="1"/>
</dbReference>
<accession>A0A7S4AWY2</accession>
<keyword evidence="5" id="KW-0812">Transmembrane</keyword>
<organism evidence="8">
    <name type="scientific">Pseudo-nitzschia australis</name>
    <dbReference type="NCBI Taxonomy" id="44445"/>
    <lineage>
        <taxon>Eukaryota</taxon>
        <taxon>Sar</taxon>
        <taxon>Stramenopiles</taxon>
        <taxon>Ochrophyta</taxon>
        <taxon>Bacillariophyta</taxon>
        <taxon>Bacillariophyceae</taxon>
        <taxon>Bacillariophycidae</taxon>
        <taxon>Bacillariales</taxon>
        <taxon>Bacillariaceae</taxon>
        <taxon>Pseudo-nitzschia</taxon>
    </lineage>
</organism>
<dbReference type="Pfam" id="PF08246">
    <property type="entry name" value="Inhibitor_I29"/>
    <property type="match status" value="1"/>
</dbReference>
<dbReference type="InterPro" id="IPR039417">
    <property type="entry name" value="Peptidase_C1A_papain-like"/>
</dbReference>
<dbReference type="Pfam" id="PF00112">
    <property type="entry name" value="Peptidase_C1"/>
    <property type="match status" value="1"/>
</dbReference>
<feature type="transmembrane region" description="Helical" evidence="5">
    <location>
        <begin position="33"/>
        <end position="52"/>
    </location>
</feature>
<keyword evidence="3" id="KW-1015">Disulfide bond</keyword>
<dbReference type="SMART" id="SM00645">
    <property type="entry name" value="Pept_C1"/>
    <property type="match status" value="1"/>
</dbReference>
<evidence type="ECO:0000256" key="2">
    <source>
        <dbReference type="ARBA" id="ARBA00023145"/>
    </source>
</evidence>
<dbReference type="Gene3D" id="3.90.70.10">
    <property type="entry name" value="Cysteine proteinases"/>
    <property type="match status" value="1"/>
</dbReference>
<dbReference type="InterPro" id="IPR013201">
    <property type="entry name" value="Prot_inhib_I29"/>
</dbReference>
<evidence type="ECO:0000256" key="4">
    <source>
        <dbReference type="SAM" id="MobiDB-lite"/>
    </source>
</evidence>
<evidence type="ECO:0000256" key="3">
    <source>
        <dbReference type="ARBA" id="ARBA00023157"/>
    </source>
</evidence>
<keyword evidence="5" id="KW-1133">Transmembrane helix</keyword>
<dbReference type="PANTHER" id="PTHR12411">
    <property type="entry name" value="CYSTEINE PROTEASE FAMILY C1-RELATED"/>
    <property type="match status" value="1"/>
</dbReference>
<feature type="domain" description="Cathepsin propeptide inhibitor" evidence="7">
    <location>
        <begin position="108"/>
        <end position="172"/>
    </location>
</feature>
<dbReference type="InterPro" id="IPR038765">
    <property type="entry name" value="Papain-like_cys_pep_sf"/>
</dbReference>
<dbReference type="SMART" id="SM00848">
    <property type="entry name" value="Inhibitor_I29"/>
    <property type="match status" value="1"/>
</dbReference>
<gene>
    <name evidence="8" type="ORF">PAUS00366_LOCUS22185</name>
</gene>
<feature type="domain" description="Peptidase C1A papain C-terminal" evidence="6">
    <location>
        <begin position="228"/>
        <end position="457"/>
    </location>
</feature>
<reference evidence="8" key="1">
    <citation type="submission" date="2021-01" db="EMBL/GenBank/DDBJ databases">
        <authorList>
            <person name="Corre E."/>
            <person name="Pelletier E."/>
            <person name="Niang G."/>
            <person name="Scheremetjew M."/>
            <person name="Finn R."/>
            <person name="Kale V."/>
            <person name="Holt S."/>
            <person name="Cochrane G."/>
            <person name="Meng A."/>
            <person name="Brown T."/>
            <person name="Cohen L."/>
        </authorList>
    </citation>
    <scope>NUCLEOTIDE SEQUENCE</scope>
    <source>
        <strain evidence="8">10249 10 AB</strain>
    </source>
</reference>